<dbReference type="AlphaFoldDB" id="A0A0F9RC18"/>
<protein>
    <submittedName>
        <fullName evidence="1">Uncharacterized protein</fullName>
    </submittedName>
</protein>
<reference evidence="1" key="1">
    <citation type="journal article" date="2015" name="Nature">
        <title>Complex archaea that bridge the gap between prokaryotes and eukaryotes.</title>
        <authorList>
            <person name="Spang A."/>
            <person name="Saw J.H."/>
            <person name="Jorgensen S.L."/>
            <person name="Zaremba-Niedzwiedzka K."/>
            <person name="Martijn J."/>
            <person name="Lind A.E."/>
            <person name="van Eijk R."/>
            <person name="Schleper C."/>
            <person name="Guy L."/>
            <person name="Ettema T.J."/>
        </authorList>
    </citation>
    <scope>NUCLEOTIDE SEQUENCE</scope>
</reference>
<organism evidence="1">
    <name type="scientific">marine sediment metagenome</name>
    <dbReference type="NCBI Taxonomy" id="412755"/>
    <lineage>
        <taxon>unclassified sequences</taxon>
        <taxon>metagenomes</taxon>
        <taxon>ecological metagenomes</taxon>
    </lineage>
</organism>
<accession>A0A0F9RC18</accession>
<gene>
    <name evidence="1" type="ORF">LCGC14_0667510</name>
</gene>
<dbReference type="EMBL" id="LAZR01001301">
    <property type="protein sequence ID" value="KKN46982.1"/>
    <property type="molecule type" value="Genomic_DNA"/>
</dbReference>
<name>A0A0F9RC18_9ZZZZ</name>
<proteinExistence type="predicted"/>
<evidence type="ECO:0000313" key="1">
    <source>
        <dbReference type="EMBL" id="KKN46982.1"/>
    </source>
</evidence>
<sequence length="75" mass="8066">MDGLTIEATFKKPTYKITATADEDGGSISPSGVVPVDCGGSQEFFITTDQCYVADVLVDGTSLDFATVKYEQYEQ</sequence>
<comment type="caution">
    <text evidence="1">The sequence shown here is derived from an EMBL/GenBank/DDBJ whole genome shotgun (WGS) entry which is preliminary data.</text>
</comment>